<dbReference type="EC" id="3.3.2.1" evidence="1"/>
<dbReference type="InterPro" id="IPR032710">
    <property type="entry name" value="NTF2-like_dom_sf"/>
</dbReference>
<gene>
    <name evidence="1" type="ORF">KU39_3010</name>
    <name evidence="2" type="ORF">Psal009_03355</name>
</gene>
<keyword evidence="1" id="KW-0378">Hydrolase</keyword>
<evidence type="ECO:0000313" key="3">
    <source>
        <dbReference type="Proteomes" id="UP000029558"/>
    </source>
</evidence>
<dbReference type="STRING" id="1238.AWJ11_15095"/>
<sequence length="123" mass="14046">MSLNQVNVLEACKSASVLWKNSFNNQDASGCAQQYSEGATMLAKPFGVFEGREQIQLFWQGIIDQGFNNVEYHDTEWLKEGEDGYLLTSKWSMNKAHGLIHKEHWRIQADGAALLEYDEFEVL</sequence>
<evidence type="ECO:0000313" key="4">
    <source>
        <dbReference type="Proteomes" id="UP000422232"/>
    </source>
</evidence>
<dbReference type="RefSeq" id="WP_016210044.1">
    <property type="nucleotide sequence ID" value="NZ_CP012413.1"/>
</dbReference>
<evidence type="ECO:0000313" key="1">
    <source>
        <dbReference type="EMBL" id="ALB24183.1"/>
    </source>
</evidence>
<dbReference type="EMBL" id="CP038908">
    <property type="protein sequence ID" value="QGO07403.1"/>
    <property type="molecule type" value="Genomic_DNA"/>
</dbReference>
<dbReference type="GO" id="GO:0008908">
    <property type="term" value="F:isochorismatase activity"/>
    <property type="evidence" value="ECO:0007669"/>
    <property type="project" value="UniProtKB-EC"/>
</dbReference>
<reference evidence="2 4" key="3">
    <citation type="submission" date="2019-04" db="EMBL/GenBank/DDBJ databases">
        <title>Complete genome sequencing of Piscirickettsia salmonis strain Psal-009.</title>
        <authorList>
            <person name="Schober I."/>
            <person name="Bunk B."/>
            <person name="Sproer C."/>
            <person name="Carril G.P."/>
            <person name="Riedel T."/>
            <person name="Flores-Herrera P.A."/>
            <person name="Nourdin-Galindo G."/>
            <person name="Marshall S.H."/>
            <person name="Overmann J."/>
        </authorList>
    </citation>
    <scope>NUCLEOTIDE SEQUENCE [LARGE SCALE GENOMIC DNA]</scope>
    <source>
        <strain evidence="2 4">Psal-009</strain>
    </source>
</reference>
<dbReference type="Proteomes" id="UP000422232">
    <property type="component" value="Chromosome"/>
</dbReference>
<dbReference type="Gene3D" id="3.10.450.50">
    <property type="match status" value="1"/>
</dbReference>
<name>A0A095BEZ9_PISSA</name>
<protein>
    <submittedName>
        <fullName evidence="1">Isochorismatase</fullName>
        <ecNumber evidence="1">3.3.2.1</ecNumber>
    </submittedName>
</protein>
<dbReference type="GeneID" id="66742286"/>
<evidence type="ECO:0000313" key="2">
    <source>
        <dbReference type="EMBL" id="QGO07403.1"/>
    </source>
</evidence>
<dbReference type="EMBL" id="CP012508">
    <property type="protein sequence ID" value="ALB24183.1"/>
    <property type="molecule type" value="Genomic_DNA"/>
</dbReference>
<dbReference type="AlphaFoldDB" id="A0A095BEZ9"/>
<reference evidence="1" key="2">
    <citation type="submission" date="2015-08" db="EMBL/GenBank/DDBJ databases">
        <title>Complete genome sequence of Piscirickettsia salmonis strain PM32597B1.</title>
        <authorList>
            <person name="Bohle H."/>
            <person name="Henriquez P."/>
            <person name="Navas E."/>
            <person name="Grothusen H."/>
            <person name="Bustamante F."/>
            <person name="Bustos P."/>
            <person name="Bustos P."/>
            <person name="Mancilla M."/>
        </authorList>
    </citation>
    <scope>NUCLEOTIDE SEQUENCE</scope>
    <source>
        <strain evidence="1">PM32597B1</strain>
    </source>
</reference>
<dbReference type="Proteomes" id="UP000029558">
    <property type="component" value="Chromosome"/>
</dbReference>
<accession>A0A095BEZ9</accession>
<keyword evidence="4" id="KW-1185">Reference proteome</keyword>
<reference evidence="1 3" key="1">
    <citation type="journal article" date="2014" name="Genome Announc.">
        <title>Comparative Genome Analysis of Two Isolates of the Fish Pathogen Piscirickettsia salmonis from Different Hosts Reveals Major Differences in Virulence-Associated Secretion Systems.</title>
        <authorList>
            <person name="Bohle H."/>
            <person name="Henriquez P."/>
            <person name="Grothusen H."/>
            <person name="Navas E."/>
            <person name="Sandoval A."/>
            <person name="Bustamante F."/>
            <person name="Bustos P."/>
            <person name="Mancilla M."/>
        </authorList>
    </citation>
    <scope>NUCLEOTIDE SEQUENCE [LARGE SCALE GENOMIC DNA]</scope>
    <source>
        <strain evidence="3">B1-32597</strain>
        <strain evidence="1">PM32597B1</strain>
    </source>
</reference>
<proteinExistence type="predicted"/>
<dbReference type="OrthoDB" id="1157330at2"/>
<organism evidence="1 3">
    <name type="scientific">Piscirickettsia salmonis</name>
    <dbReference type="NCBI Taxonomy" id="1238"/>
    <lineage>
        <taxon>Bacteria</taxon>
        <taxon>Pseudomonadati</taxon>
        <taxon>Pseudomonadota</taxon>
        <taxon>Gammaproteobacteria</taxon>
        <taxon>Thiotrichales</taxon>
        <taxon>Piscirickettsiaceae</taxon>
        <taxon>Piscirickettsia</taxon>
    </lineage>
</organism>
<dbReference type="SUPFAM" id="SSF54427">
    <property type="entry name" value="NTF2-like"/>
    <property type="match status" value="1"/>
</dbReference>